<feature type="transmembrane region" description="Helical" evidence="10">
    <location>
        <begin position="380"/>
        <end position="396"/>
    </location>
</feature>
<feature type="transmembrane region" description="Helical" evidence="10">
    <location>
        <begin position="156"/>
        <end position="174"/>
    </location>
</feature>
<reference evidence="18" key="1">
    <citation type="submission" date="2022-11" db="UniProtKB">
        <authorList>
            <consortium name="WormBaseParasite"/>
        </authorList>
    </citation>
    <scope>IDENTIFICATION</scope>
</reference>
<evidence type="ECO:0000256" key="8">
    <source>
        <dbReference type="ARBA" id="ARBA00023136"/>
    </source>
</evidence>
<feature type="transmembrane region" description="Helical" evidence="10">
    <location>
        <begin position="1917"/>
        <end position="1936"/>
    </location>
</feature>
<feature type="transmembrane region" description="Helical" evidence="10">
    <location>
        <begin position="538"/>
        <end position="560"/>
    </location>
</feature>
<dbReference type="InterPro" id="IPR031334">
    <property type="entry name" value="Piezo_cap_dom"/>
</dbReference>
<feature type="transmembrane region" description="Helical" evidence="10">
    <location>
        <begin position="180"/>
        <end position="199"/>
    </location>
</feature>
<dbReference type="GO" id="GO:0050982">
    <property type="term" value="P:detection of mechanical stimulus"/>
    <property type="evidence" value="ECO:0007669"/>
    <property type="project" value="TreeGrafter"/>
</dbReference>
<sequence>MRASLAFVLALASFLFMVAALLRPCIFGVFYAAFSIICARGFWFASKRVVRIFVAIFCGFICCAQGIFFLLDLINGRLETIEKCDENRTASWQSTVGIHRLEYKWTPLEKFRGLGPDGLALLSSLICCYFARAVDRREPRREEASEKVEKRHIGRIIFHLFLLCMVSITDPTFINSPYFITFLIALIAISFAGRSVISFDRSVLIMRWESRYAACHLIAIYVFQLQATSNNITSMITNKLGIVNFFEAVCRGPHMPIIVADLPWTTYASVILLLALHVELCCSVRHGLKAIRRRQAKTQEGMELQTLVVEEEAGVDQPDFSADLNTFNLPPPEFMFIFHMKTFFQKIEEKDLWKTAAEHFYITVPFAIVSWAIMFPSIPSLIWMIMVLGTLPFAGTPRRRARILLPLAIVSIILLILQYCCSLIYIAEDSIIWLQMGFGTYVGETAFRMLFFKTLLAMFLFITRAVDRRLQEAKKRHTDQSTPLQPTPAESLPPSRRTSSARLSQASIPSMQLNEIVIHDRRDKTVDRQQTSVTNEMGAPVFAVFACSICVIGRYLVSIFTEQPSQRVDDRHWISMQSKTLLAAIWMPCTLLCFLVIVFLKRFSMTVRLKHVTISSARVRGLPLRSDNLTKTKICKEVAIRFLKRHFWKTVAFSMTFLAVNEISAAFLPLMIIVLLMVIFPAARSWCYLVATILLGIVWIIRFFIQFFMEKWPMDLMAWIGLLSMDDNLRIVLAISLICVQCRLNHGNQNPCQLFVNINFSTANENWWKYALFVFKYFFYKFGQEVSFIWSVCLAAYRQDVVGMIYLIAVFLTIFISRSTLRQKRATIWKIYGAILALIFLIEYALRLQLPPGVIEKYPWSGLREKTMSWFFLDSKLKKHTTNDVLLICGDLVQLMLVWSQESVFRNKPSEKGGDNILPNEKTEGISTFPSHCSDYASERSDLLSIMKKIVFFGSHWLTLIIILISIAFDDSFFALIYTFGAFAFLWQGTRLYAQNSLPKFLRSWMCLLYYNIAVLFFKFIYIGIGSFFMVTPPSWMWLKTLLGLGCTSNPIEPFDQVGAGEICTTVTDVIIFTLLVCQIRILNSWQFLRVVVDYRADRVLKSSGTKSINIMKTSEDRDNKKRVQGHLDRLKKQLIREDELCPNHELDDTHHSSLESIQHESDDTRDTPSENTHHPPSKYTHHQIKRSGSYHHVTKESMPRKLEAPSRATLFRKPQPWWLPSKWFFNESISHAYVAHRHEEEKRELKQTHLPALLQANSKETITKLAQDYRPPESGPGVFSSSMSTTSEAAALIGHKELEKACEYWENRDIIVRIIYSITTHTKMLCFVCLIATHVFRPAFITLPLPLFVFLWGALSVRPSKNFFITCIIYVGFIIQLRLVVQIIDRFCDLASDQEKAAKCPKTIKDALGIFGLLESENTFNKLWEILLLAVLLWHRYKVFRLGLWKQSRGHKDVITRIGKWICTVRNNKEPTSYDWYTLMVTCDFLFIFVLLIFYSFIGEGGSGDLLDDVRDSGVPRWLFPSLLFLVCMMIFDRFIYLSSRIMFPPIYYLMITIGLHIIFNIFIFNRRDYLNIPLLLEVRTAMDFWLTATSLSFGDWRRLENYHNEITVQNCWIRLDNFADKHFPTKWYRPTSKTSRWLCGCLLLCLFLLLLFSPLFGFTFLKYYGTRMPPEKVTLTVRLQGYPALYYMVAQHANLHHLNESERDELMEKFEAYPNARQRQTAIAFLNEYDESQDIYRVLFPADSLTEWLLSQPGLTQLLLDLNNTAADYKFKVEIKFKLYRSSDHDSAPHVWSNKTVLNVFERAALFAMIKNRSTANPVLLQFGVPPHMIAPSEGQLRDARPLTAPLNSTERNMAFELKLNSNSSRTSTHWQMMSEAQRSNYTLESPRVGNSSMIQLIIFVDKVFPVFARKLLELVGVGRIGMLGLMAFVLLVVGQKVFRPLFDNKISNAALENLPNADNILYLIRDIYLARENKDWYLEKRLFQKLVFLFRSPETLIAWSRYTIKEKKD</sequence>
<feature type="region of interest" description="Disordered" evidence="11">
    <location>
        <begin position="473"/>
        <end position="505"/>
    </location>
</feature>
<feature type="transmembrane region" description="Helical" evidence="10">
    <location>
        <begin position="580"/>
        <end position="600"/>
    </location>
</feature>
<feature type="transmembrane region" description="Helical" evidence="10">
    <location>
        <begin position="356"/>
        <end position="374"/>
    </location>
</feature>
<evidence type="ECO:0000256" key="1">
    <source>
        <dbReference type="ARBA" id="ARBA00004651"/>
    </source>
</evidence>
<evidence type="ECO:0000313" key="17">
    <source>
        <dbReference type="Proteomes" id="UP000887566"/>
    </source>
</evidence>
<feature type="transmembrane region" description="Helical" evidence="10">
    <location>
        <begin position="403"/>
        <end position="426"/>
    </location>
</feature>
<protein>
    <recommendedName>
        <fullName evidence="10">Piezo-type mechanosensitive ion channel component</fullName>
    </recommendedName>
</protein>
<feature type="transmembrane region" description="Helical" evidence="10">
    <location>
        <begin position="1548"/>
        <end position="1566"/>
    </location>
</feature>
<feature type="domain" description="Piezo THU9 and anchor" evidence="16">
    <location>
        <begin position="1571"/>
        <end position="1660"/>
    </location>
</feature>
<evidence type="ECO:0000256" key="3">
    <source>
        <dbReference type="ARBA" id="ARBA00022448"/>
    </source>
</evidence>
<evidence type="ECO:0000256" key="11">
    <source>
        <dbReference type="SAM" id="MobiDB-lite"/>
    </source>
</evidence>
<evidence type="ECO:0000259" key="16">
    <source>
        <dbReference type="Pfam" id="PF24874"/>
    </source>
</evidence>
<feature type="transmembrane region" description="Helical" evidence="10">
    <location>
        <begin position="1006"/>
        <end position="1031"/>
    </location>
</feature>
<evidence type="ECO:0000256" key="10">
    <source>
        <dbReference type="RuleBase" id="RU362023"/>
    </source>
</evidence>
<feature type="transmembrane region" description="Helical" evidence="10">
    <location>
        <begin position="803"/>
        <end position="821"/>
    </location>
</feature>
<feature type="domain" description="Piezo TM1-24" evidence="15">
    <location>
        <begin position="157"/>
        <end position="491"/>
    </location>
</feature>
<dbReference type="InterPro" id="IPR056770">
    <property type="entry name" value="Piezo_THU9_anchor"/>
</dbReference>
<feature type="transmembrane region" description="Helical" evidence="10">
    <location>
        <begin position="686"/>
        <end position="705"/>
    </location>
</feature>
<dbReference type="Pfam" id="PF24874">
    <property type="entry name" value="Piezo_THU9_anchor"/>
    <property type="match status" value="2"/>
</dbReference>
<comment type="similarity">
    <text evidence="2 10">Belongs to the PIEZO (TC 1.A.75) family.</text>
</comment>
<dbReference type="Pfam" id="PF15917">
    <property type="entry name" value="Piezo_TM25-28"/>
    <property type="match status" value="1"/>
</dbReference>
<feature type="compositionally biased region" description="Basic residues" evidence="11">
    <location>
        <begin position="1176"/>
        <end position="1190"/>
    </location>
</feature>
<feature type="region of interest" description="Disordered" evidence="11">
    <location>
        <begin position="1146"/>
        <end position="1206"/>
    </location>
</feature>
<feature type="transmembrane region" description="Helical" evidence="10">
    <location>
        <begin position="52"/>
        <end position="71"/>
    </location>
</feature>
<comment type="caution">
    <text evidence="10">Lacks conserved residue(s) required for the propagation of feature annotation.</text>
</comment>
<feature type="transmembrane region" description="Helical" evidence="10">
    <location>
        <begin position="975"/>
        <end position="994"/>
    </location>
</feature>
<keyword evidence="3" id="KW-0813">Transport</keyword>
<feature type="transmembrane region" description="Helical" evidence="10">
    <location>
        <begin position="118"/>
        <end position="135"/>
    </location>
</feature>
<feature type="compositionally biased region" description="Basic and acidic residues" evidence="11">
    <location>
        <begin position="1194"/>
        <end position="1205"/>
    </location>
</feature>
<feature type="transmembrane region" description="Helical" evidence="10">
    <location>
        <begin position="1477"/>
        <end position="1499"/>
    </location>
</feature>
<feature type="transmembrane region" description="Helical" evidence="10">
    <location>
        <begin position="1637"/>
        <end position="1663"/>
    </location>
</feature>
<keyword evidence="8 10" id="KW-0472">Membrane</keyword>
<evidence type="ECO:0000256" key="2">
    <source>
        <dbReference type="ARBA" id="ARBA00007821"/>
    </source>
</evidence>
<feature type="compositionally biased region" description="Polar residues" evidence="11">
    <location>
        <begin position="496"/>
        <end position="505"/>
    </location>
</feature>
<dbReference type="GO" id="GO:0008381">
    <property type="term" value="F:mechanosensitive monoatomic ion channel activity"/>
    <property type="evidence" value="ECO:0007669"/>
    <property type="project" value="InterPro"/>
</dbReference>
<evidence type="ECO:0000259" key="14">
    <source>
        <dbReference type="Pfam" id="PF23188"/>
    </source>
</evidence>
<feature type="transmembrane region" description="Helical" evidence="10">
    <location>
        <begin position="828"/>
        <end position="846"/>
    </location>
</feature>
<dbReference type="GO" id="GO:0005886">
    <property type="term" value="C:plasma membrane"/>
    <property type="evidence" value="ECO:0007669"/>
    <property type="project" value="UniProtKB-SubCell"/>
</dbReference>
<feature type="transmembrane region" description="Helical" evidence="10">
    <location>
        <begin position="446"/>
        <end position="466"/>
    </location>
</feature>
<dbReference type="WBParaSite" id="PSAMB.scaffold3424size18331.g21510.t1">
    <property type="protein sequence ID" value="PSAMB.scaffold3424size18331.g21510.t1"/>
    <property type="gene ID" value="PSAMB.scaffold3424size18331.g21510"/>
</dbReference>
<dbReference type="InterPro" id="IPR056769">
    <property type="entry name" value="Piezo_TM1-24"/>
</dbReference>
<feature type="domain" description="Piezo THU9 and anchor" evidence="16">
    <location>
        <begin position="1476"/>
        <end position="1565"/>
    </location>
</feature>
<feature type="domain" description="Piezo transmembrane helical unit" evidence="14">
    <location>
        <begin position="1321"/>
        <end position="1447"/>
    </location>
</feature>
<dbReference type="InterPro" id="IPR056768">
    <property type="entry name" value="THU_Piezo"/>
</dbReference>
<evidence type="ECO:0000256" key="5">
    <source>
        <dbReference type="ARBA" id="ARBA00022692"/>
    </source>
</evidence>
<dbReference type="PANTHER" id="PTHR13167:SF25">
    <property type="entry name" value="PIEZO-TYPE MECHANOSENSITIVE ION CHANNEL COMPONENT"/>
    <property type="match status" value="1"/>
</dbReference>
<dbReference type="InterPro" id="IPR027272">
    <property type="entry name" value="Piezo"/>
</dbReference>
<keyword evidence="6 10" id="KW-1133">Transmembrane helix</keyword>
<evidence type="ECO:0000256" key="7">
    <source>
        <dbReference type="ARBA" id="ARBA00023065"/>
    </source>
</evidence>
<proteinExistence type="inferred from homology"/>
<evidence type="ECO:0000256" key="9">
    <source>
        <dbReference type="ARBA" id="ARBA00023303"/>
    </source>
</evidence>
<evidence type="ECO:0000259" key="13">
    <source>
        <dbReference type="Pfam" id="PF15917"/>
    </source>
</evidence>
<comment type="subcellular location">
    <subcellularLocation>
        <location evidence="1">Cell membrane</location>
        <topology evidence="1">Multi-pass membrane protein</topology>
    </subcellularLocation>
    <subcellularLocation>
        <location evidence="10">Membrane</location>
        <topology evidence="10">Multi-pass membrane protein</topology>
    </subcellularLocation>
</comment>
<keyword evidence="7" id="KW-0406">Ion transport</keyword>
<evidence type="ECO:0000259" key="15">
    <source>
        <dbReference type="Pfam" id="PF24871"/>
    </source>
</evidence>
<keyword evidence="4" id="KW-1003">Cell membrane</keyword>
<feature type="transmembrane region" description="Helical" evidence="10">
    <location>
        <begin position="1326"/>
        <end position="1352"/>
    </location>
</feature>
<dbReference type="Pfam" id="PF23188">
    <property type="entry name" value="THU_Piezo1"/>
    <property type="match status" value="1"/>
</dbReference>
<dbReference type="Proteomes" id="UP000887566">
    <property type="component" value="Unplaced"/>
</dbReference>
<feature type="domain" description="Piezo non-specific cation channel cap" evidence="12">
    <location>
        <begin position="1711"/>
        <end position="2004"/>
    </location>
</feature>
<evidence type="ECO:0000259" key="12">
    <source>
        <dbReference type="Pfam" id="PF12166"/>
    </source>
</evidence>
<keyword evidence="9 10" id="KW-0407">Ion channel</keyword>
<feature type="compositionally biased region" description="Basic and acidic residues" evidence="11">
    <location>
        <begin position="1146"/>
        <end position="1174"/>
    </location>
</feature>
<evidence type="ECO:0000256" key="4">
    <source>
        <dbReference type="ARBA" id="ARBA00022475"/>
    </source>
</evidence>
<dbReference type="Pfam" id="PF12166">
    <property type="entry name" value="Piezo_cap"/>
    <property type="match status" value="1"/>
</dbReference>
<evidence type="ECO:0000313" key="18">
    <source>
        <dbReference type="WBParaSite" id="PSAMB.scaffold3424size18331.g21510.t1"/>
    </source>
</evidence>
<feature type="transmembrane region" description="Helical" evidence="10">
    <location>
        <begin position="651"/>
        <end position="680"/>
    </location>
</feature>
<dbReference type="Pfam" id="PF24871">
    <property type="entry name" value="Piezo_TM1-24"/>
    <property type="match status" value="1"/>
</dbReference>
<feature type="domain" description="Piezo TM25-28" evidence="13">
    <location>
        <begin position="944"/>
        <end position="1193"/>
    </location>
</feature>
<evidence type="ECO:0000256" key="6">
    <source>
        <dbReference type="ARBA" id="ARBA00022989"/>
    </source>
</evidence>
<name>A0A914W9Z9_9BILA</name>
<dbReference type="GO" id="GO:0071260">
    <property type="term" value="P:cellular response to mechanical stimulus"/>
    <property type="evidence" value="ECO:0007669"/>
    <property type="project" value="TreeGrafter"/>
</dbReference>
<keyword evidence="5 10" id="KW-0812">Transmembrane</keyword>
<feature type="transmembrane region" description="Helical" evidence="10">
    <location>
        <begin position="1519"/>
        <end position="1536"/>
    </location>
</feature>
<feature type="transmembrane region" description="Helical" evidence="10">
    <location>
        <begin position="1364"/>
        <end position="1382"/>
    </location>
</feature>
<dbReference type="GO" id="GO:0042391">
    <property type="term" value="P:regulation of membrane potential"/>
    <property type="evidence" value="ECO:0007669"/>
    <property type="project" value="TreeGrafter"/>
</dbReference>
<feature type="transmembrane region" description="Helical" evidence="10">
    <location>
        <begin position="30"/>
        <end position="45"/>
    </location>
</feature>
<keyword evidence="17" id="KW-1185">Reference proteome</keyword>
<dbReference type="GO" id="GO:0005261">
    <property type="term" value="F:monoatomic cation channel activity"/>
    <property type="evidence" value="ECO:0007669"/>
    <property type="project" value="TreeGrafter"/>
</dbReference>
<dbReference type="InterPro" id="IPR031805">
    <property type="entry name" value="Piezo_TM25-28"/>
</dbReference>
<dbReference type="PANTHER" id="PTHR13167">
    <property type="entry name" value="PIEZO-TYPE MECHANOSENSITIVE ION CHANNEL COMPONENT"/>
    <property type="match status" value="1"/>
</dbReference>
<organism evidence="17 18">
    <name type="scientific">Plectus sambesii</name>
    <dbReference type="NCBI Taxonomy" id="2011161"/>
    <lineage>
        <taxon>Eukaryota</taxon>
        <taxon>Metazoa</taxon>
        <taxon>Ecdysozoa</taxon>
        <taxon>Nematoda</taxon>
        <taxon>Chromadorea</taxon>
        <taxon>Plectida</taxon>
        <taxon>Plectina</taxon>
        <taxon>Plectoidea</taxon>
        <taxon>Plectidae</taxon>
        <taxon>Plectus</taxon>
    </lineage>
</organism>
<feature type="transmembrane region" description="Helical" evidence="10">
    <location>
        <begin position="1058"/>
        <end position="1078"/>
    </location>
</feature>
<feature type="transmembrane region" description="Helical" evidence="10">
    <location>
        <begin position="950"/>
        <end position="969"/>
    </location>
</feature>
<accession>A0A914W9Z9</accession>